<evidence type="ECO:0000256" key="4">
    <source>
        <dbReference type="ARBA" id="ARBA00022763"/>
    </source>
</evidence>
<dbReference type="InterPro" id="IPR036187">
    <property type="entry name" value="DNA_mismatch_repair_MutS_sf"/>
</dbReference>
<name>A0ABU1Z2L2_9BURK</name>
<protein>
    <recommendedName>
        <fullName evidence="2 9">DNA mismatch repair protein MutS</fullName>
    </recommendedName>
</protein>
<proteinExistence type="inferred from homology"/>
<keyword evidence="6 9" id="KW-0238">DNA-binding</keyword>
<evidence type="ECO:0000256" key="5">
    <source>
        <dbReference type="ARBA" id="ARBA00022840"/>
    </source>
</evidence>
<evidence type="ECO:0000256" key="2">
    <source>
        <dbReference type="ARBA" id="ARBA00021982"/>
    </source>
</evidence>
<evidence type="ECO:0000313" key="12">
    <source>
        <dbReference type="EMBL" id="MDR7294845.1"/>
    </source>
</evidence>
<dbReference type="Proteomes" id="UP001180536">
    <property type="component" value="Unassembled WGS sequence"/>
</dbReference>
<dbReference type="PROSITE" id="PS00486">
    <property type="entry name" value="DNA_MISMATCH_REPAIR_2"/>
    <property type="match status" value="1"/>
</dbReference>
<dbReference type="InterPro" id="IPR007696">
    <property type="entry name" value="DNA_mismatch_repair_MutS_core"/>
</dbReference>
<dbReference type="NCBIfam" id="TIGR01070">
    <property type="entry name" value="mutS1"/>
    <property type="match status" value="1"/>
</dbReference>
<dbReference type="SMART" id="SM00534">
    <property type="entry name" value="MUTSac"/>
    <property type="match status" value="1"/>
</dbReference>
<evidence type="ECO:0000256" key="7">
    <source>
        <dbReference type="ARBA" id="ARBA00023204"/>
    </source>
</evidence>
<feature type="binding site" evidence="9">
    <location>
        <begin position="599"/>
        <end position="606"/>
    </location>
    <ligand>
        <name>ATP</name>
        <dbReference type="ChEBI" id="CHEBI:30616"/>
    </ligand>
</feature>
<dbReference type="InterPro" id="IPR000432">
    <property type="entry name" value="DNA_mismatch_repair_MutS_C"/>
</dbReference>
<dbReference type="Pfam" id="PF05192">
    <property type="entry name" value="MutS_III"/>
    <property type="match status" value="1"/>
</dbReference>
<dbReference type="SUPFAM" id="SSF52540">
    <property type="entry name" value="P-loop containing nucleoside triphosphate hydrolases"/>
    <property type="match status" value="1"/>
</dbReference>
<comment type="function">
    <text evidence="8 9">This protein is involved in the repair of mismatches in DNA. It is possible that it carries out the mismatch recognition step. This protein has a weak ATPase activity.</text>
</comment>
<keyword evidence="4 9" id="KW-0227">DNA damage</keyword>
<dbReference type="SMART" id="SM00533">
    <property type="entry name" value="MUTSd"/>
    <property type="match status" value="1"/>
</dbReference>
<dbReference type="InterPro" id="IPR007860">
    <property type="entry name" value="DNA_mmatch_repair_MutS_con_dom"/>
</dbReference>
<dbReference type="PANTHER" id="PTHR11361:SF34">
    <property type="entry name" value="DNA MISMATCH REPAIR PROTEIN MSH1, MITOCHONDRIAL"/>
    <property type="match status" value="1"/>
</dbReference>
<dbReference type="InterPro" id="IPR016151">
    <property type="entry name" value="DNA_mismatch_repair_MutS_N"/>
</dbReference>
<keyword evidence="13" id="KW-1185">Reference proteome</keyword>
<comment type="similarity">
    <text evidence="1 9 10">Belongs to the DNA mismatch repair MutS family.</text>
</comment>
<keyword evidence="3 9" id="KW-0547">Nucleotide-binding</keyword>
<dbReference type="EMBL" id="JAVDXQ010000001">
    <property type="protein sequence ID" value="MDR7294845.1"/>
    <property type="molecule type" value="Genomic_DNA"/>
</dbReference>
<evidence type="ECO:0000259" key="11">
    <source>
        <dbReference type="PROSITE" id="PS00486"/>
    </source>
</evidence>
<dbReference type="Gene3D" id="3.40.50.300">
    <property type="entry name" value="P-loop containing nucleotide triphosphate hydrolases"/>
    <property type="match status" value="1"/>
</dbReference>
<evidence type="ECO:0000256" key="6">
    <source>
        <dbReference type="ARBA" id="ARBA00023125"/>
    </source>
</evidence>
<accession>A0ABU1Z2L2</accession>
<dbReference type="SUPFAM" id="SSF53150">
    <property type="entry name" value="DNA repair protein MutS, domain II"/>
    <property type="match status" value="1"/>
</dbReference>
<dbReference type="Pfam" id="PF00488">
    <property type="entry name" value="MutS_V"/>
    <property type="match status" value="1"/>
</dbReference>
<dbReference type="Gene3D" id="6.10.140.430">
    <property type="match status" value="1"/>
</dbReference>
<evidence type="ECO:0000256" key="3">
    <source>
        <dbReference type="ARBA" id="ARBA00022741"/>
    </source>
</evidence>
<dbReference type="SUPFAM" id="SSF48334">
    <property type="entry name" value="DNA repair protein MutS, domain III"/>
    <property type="match status" value="1"/>
</dbReference>
<dbReference type="PANTHER" id="PTHR11361">
    <property type="entry name" value="DNA MISMATCH REPAIR PROTEIN MUTS FAMILY MEMBER"/>
    <property type="match status" value="1"/>
</dbReference>
<dbReference type="Pfam" id="PF05190">
    <property type="entry name" value="MutS_IV"/>
    <property type="match status" value="1"/>
</dbReference>
<dbReference type="NCBIfam" id="NF003810">
    <property type="entry name" value="PRK05399.1"/>
    <property type="match status" value="1"/>
</dbReference>
<dbReference type="InterPro" id="IPR005748">
    <property type="entry name" value="DNA_mismatch_repair_MutS"/>
</dbReference>
<dbReference type="SUPFAM" id="SSF55271">
    <property type="entry name" value="DNA repair protein MutS, domain I"/>
    <property type="match status" value="1"/>
</dbReference>
<keyword evidence="7 9" id="KW-0234">DNA repair</keyword>
<reference evidence="12 13" key="1">
    <citation type="submission" date="2023-07" db="EMBL/GenBank/DDBJ databases">
        <title>Sorghum-associated microbial communities from plants grown in Nebraska, USA.</title>
        <authorList>
            <person name="Schachtman D."/>
        </authorList>
    </citation>
    <scope>NUCLEOTIDE SEQUENCE [LARGE SCALE GENOMIC DNA]</scope>
    <source>
        <strain evidence="12 13">BE310</strain>
    </source>
</reference>
<dbReference type="Gene3D" id="3.30.420.110">
    <property type="entry name" value="MutS, connector domain"/>
    <property type="match status" value="1"/>
</dbReference>
<sequence length="840" mass="91408">MSQYLGLKADFPDTLLLYRMGDFYEVFYDDARKCNALLDITLTQRGQSAGQPVVMAGVPVHALESYLAKLIKLGEAVAIAEQVGEVGASKGPVERKVVRVVTPGTITDTELLADKQDAVLLAVSGHGRRHGLAWLSLTQGEIGLAECSDVELPAWLARLSPAEVLVNREQQPAGVMKARFPVTNRPSWQFDGALGNRKLCEQLAVASLQGFNAHELTLAHAAGSALLAFAEHTQGRALSHVRSLRVQRASDLLDLPPATQRNLELVQTLRGEASPTLFSLLDTCKSGMGSRTLRQWLLHPKRDRAEATARHDAIAALHAEGFEPLREALKSVSDVERISARIALRQVRPRELTGLRATLQVLPQLRAVTPAALRDATLTPPGDILELLERAIALEPAILARDGGVIADGFDAELDELRGIQQNCDGFLLDLETRERARTGIANLRVQFNRVHGFYIEVTQGQVDKVPMDYQRRQTLKNAERYITPELKAFEDKALSANERALAREKLLYEQVIDALISRLEPLTVLGRTLAGLDALAALAERAVTLNWCRPEFVAQPCLEIEAGRHPVVQARLAETGGAEFMPNDCRLDARTRMLVITGPNMGGKSTFMRQVALIALLAAIGSYVPATRCRLGPMDAIHTRIGAADDLANAQSTFMLEMTEGAAILHSATDQSLVLMDEIGRGTSTFDGLALASAIASHLHDKTRAFTLFATHYFELTEFPAKHSMAQNWHVSAVESGEDIVFLHELQAGPASRSYGVQVAKLAGMPASLVRQARATLEALEARQNAADDQFDLFAAPPAPPPLPEPSQLVAALDGIDPDALSPREALEALYQLKKLAKP</sequence>
<keyword evidence="5 9" id="KW-0067">ATP-binding</keyword>
<dbReference type="Gene3D" id="3.40.1170.10">
    <property type="entry name" value="DNA repair protein MutS, domain I"/>
    <property type="match status" value="1"/>
</dbReference>
<evidence type="ECO:0000256" key="10">
    <source>
        <dbReference type="RuleBase" id="RU003756"/>
    </source>
</evidence>
<evidence type="ECO:0000256" key="8">
    <source>
        <dbReference type="ARBA" id="ARBA00024647"/>
    </source>
</evidence>
<evidence type="ECO:0000256" key="9">
    <source>
        <dbReference type="HAMAP-Rule" id="MF_00096"/>
    </source>
</evidence>
<dbReference type="Gene3D" id="1.10.1420.10">
    <property type="match status" value="2"/>
</dbReference>
<dbReference type="InterPro" id="IPR017261">
    <property type="entry name" value="DNA_mismatch_repair_MutS/MSH"/>
</dbReference>
<feature type="domain" description="DNA mismatch repair proteins mutS family" evidence="11">
    <location>
        <begin position="673"/>
        <end position="689"/>
    </location>
</feature>
<dbReference type="Pfam" id="PF01624">
    <property type="entry name" value="MutS_I"/>
    <property type="match status" value="1"/>
</dbReference>
<gene>
    <name evidence="9" type="primary">mutS</name>
    <name evidence="12" type="ORF">J2X16_000166</name>
</gene>
<organism evidence="12 13">
    <name type="scientific">Pelomonas aquatica</name>
    <dbReference type="NCBI Taxonomy" id="431058"/>
    <lineage>
        <taxon>Bacteria</taxon>
        <taxon>Pseudomonadati</taxon>
        <taxon>Pseudomonadota</taxon>
        <taxon>Betaproteobacteria</taxon>
        <taxon>Burkholderiales</taxon>
        <taxon>Sphaerotilaceae</taxon>
        <taxon>Roseateles</taxon>
    </lineage>
</organism>
<dbReference type="Pfam" id="PF05188">
    <property type="entry name" value="MutS_II"/>
    <property type="match status" value="1"/>
</dbReference>
<dbReference type="InterPro" id="IPR007861">
    <property type="entry name" value="DNA_mismatch_repair_MutS_clamp"/>
</dbReference>
<dbReference type="InterPro" id="IPR007695">
    <property type="entry name" value="DNA_mismatch_repair_MutS-lik_N"/>
</dbReference>
<dbReference type="PIRSF" id="PIRSF037677">
    <property type="entry name" value="DNA_mis_repair_Msh6"/>
    <property type="match status" value="1"/>
</dbReference>
<dbReference type="HAMAP" id="MF_00096">
    <property type="entry name" value="MutS"/>
    <property type="match status" value="1"/>
</dbReference>
<dbReference type="InterPro" id="IPR027417">
    <property type="entry name" value="P-loop_NTPase"/>
</dbReference>
<dbReference type="InterPro" id="IPR036678">
    <property type="entry name" value="MutS_con_dom_sf"/>
</dbReference>
<comment type="caution">
    <text evidence="12">The sequence shown here is derived from an EMBL/GenBank/DDBJ whole genome shotgun (WGS) entry which is preliminary data.</text>
</comment>
<evidence type="ECO:0000313" key="13">
    <source>
        <dbReference type="Proteomes" id="UP001180536"/>
    </source>
</evidence>
<evidence type="ECO:0000256" key="1">
    <source>
        <dbReference type="ARBA" id="ARBA00006271"/>
    </source>
</evidence>
<dbReference type="InterPro" id="IPR045076">
    <property type="entry name" value="MutS"/>
</dbReference>